<dbReference type="Pfam" id="PF20330">
    <property type="entry name" value="DUF6625"/>
    <property type="match status" value="1"/>
</dbReference>
<keyword evidence="3" id="KW-1185">Reference proteome</keyword>
<dbReference type="STRING" id="1297617.IB211_02989c"/>
<dbReference type="InterPro" id="IPR046733">
    <property type="entry name" value="DUF6625"/>
</dbReference>
<gene>
    <name evidence="2" type="ORF">C7373_11710</name>
    <name evidence="1" type="ORF">IB211_02989c</name>
</gene>
<evidence type="ECO:0000313" key="1">
    <source>
        <dbReference type="EMBL" id="ALP95380.1"/>
    </source>
</evidence>
<dbReference type="KEGG" id="ibu:IB211_02989c"/>
<dbReference type="Proteomes" id="UP000064844">
    <property type="component" value="Chromosome"/>
</dbReference>
<dbReference type="EMBL" id="QEKK01000017">
    <property type="protein sequence ID" value="PVY46303.1"/>
    <property type="molecule type" value="Genomic_DNA"/>
</dbReference>
<protein>
    <submittedName>
        <fullName evidence="1">Uncharacterized protein</fullName>
    </submittedName>
</protein>
<dbReference type="EMBL" id="CP011307">
    <property type="protein sequence ID" value="ALP95380.1"/>
    <property type="molecule type" value="Genomic_DNA"/>
</dbReference>
<proteinExistence type="predicted"/>
<name>A0A0S2W7P5_9FIRM</name>
<dbReference type="PROSITE" id="PS51257">
    <property type="entry name" value="PROKAR_LIPOPROTEIN"/>
    <property type="match status" value="1"/>
</dbReference>
<dbReference type="eggNOG" id="ENOG502ZCE3">
    <property type="taxonomic scope" value="Bacteria"/>
</dbReference>
<evidence type="ECO:0000313" key="3">
    <source>
        <dbReference type="Proteomes" id="UP000064844"/>
    </source>
</evidence>
<dbReference type="RefSeq" id="WP_058118477.1">
    <property type="nucleotide sequence ID" value="NZ_CALICV010000142.1"/>
</dbReference>
<dbReference type="OrthoDB" id="1910631at2"/>
<accession>A0A0S2W7P5</accession>
<reference evidence="1 3" key="1">
    <citation type="journal article" date="2015" name="Nat. Commun.">
        <title>Production of butyrate from lysine and the Amadori product fructoselysine by a human gut commensal.</title>
        <authorList>
            <person name="Bui T.P."/>
            <person name="Ritari J."/>
            <person name="Boeren S."/>
            <person name="de Waard P."/>
            <person name="Plugge C.M."/>
            <person name="de Vos W.M."/>
        </authorList>
    </citation>
    <scope>NUCLEOTIDE SEQUENCE [LARGE SCALE GENOMIC DNA]</scope>
    <source>
        <strain evidence="1 3">AF211</strain>
    </source>
</reference>
<organism evidence="1 3">
    <name type="scientific">Intestinimonas butyriciproducens</name>
    <dbReference type="NCBI Taxonomy" id="1297617"/>
    <lineage>
        <taxon>Bacteria</taxon>
        <taxon>Bacillati</taxon>
        <taxon>Bacillota</taxon>
        <taxon>Clostridia</taxon>
        <taxon>Eubacteriales</taxon>
        <taxon>Intestinimonas</taxon>
    </lineage>
</organism>
<evidence type="ECO:0000313" key="2">
    <source>
        <dbReference type="EMBL" id="PVY46303.1"/>
    </source>
</evidence>
<dbReference type="Proteomes" id="UP000245778">
    <property type="component" value="Unassembled WGS sequence"/>
</dbReference>
<reference evidence="3" key="2">
    <citation type="submission" date="2015-04" db="EMBL/GenBank/DDBJ databases">
        <title>A butyrogenic pathway from the amino acid lysine in a human gut commensal.</title>
        <authorList>
            <person name="de Vos W.M."/>
            <person name="Bui N.T.P."/>
            <person name="Plugge C.M."/>
            <person name="Ritari J."/>
        </authorList>
    </citation>
    <scope>NUCLEOTIDE SEQUENCE [LARGE SCALE GENOMIC DNA]</scope>
    <source>
        <strain evidence="3">AF211</strain>
    </source>
</reference>
<dbReference type="AlphaFoldDB" id="A0A0S2W7P5"/>
<evidence type="ECO:0000313" key="4">
    <source>
        <dbReference type="Proteomes" id="UP000245778"/>
    </source>
</evidence>
<reference evidence="2 4" key="3">
    <citation type="submission" date="2018-04" db="EMBL/GenBank/DDBJ databases">
        <title>Genomic Encyclopedia of Type Strains, Phase IV (KMG-IV): sequencing the most valuable type-strain genomes for metagenomic binning, comparative biology and taxonomic classification.</title>
        <authorList>
            <person name="Goeker M."/>
        </authorList>
    </citation>
    <scope>NUCLEOTIDE SEQUENCE [LARGE SCALE GENOMIC DNA]</scope>
    <source>
        <strain evidence="2 4">DSM 26588</strain>
    </source>
</reference>
<sequence>MKKICMVVPYFGKLPQSFNFFLLSCAYNPDVDWLLLTDDDRPLPYPENVHCVVMSFDALRARFQTKFSFPLSLERPYKLRDYRPAYGFLLEEELRGYDFWGCCDVDMMFGDIGVFITEDMLSRYDQIGRMGHFSLYRNTPEINLLFTAAAGEEEPYRRIFTTEENCMFDEWGAPGIRDLFRQAGKPTCDLDCIADISPDDSYFRTAVFQPEKQRWSYGKENCMGCWDRGRAFLMWKKGSYWKNKEVLYLHFPKRNMEQEALTEDACYIIPDKFVSTEYSIERLYTICRNRQLWNKARWQKGREGLRERLAKNSASKR</sequence>